<proteinExistence type="predicted"/>
<sequence>MSLKEYHESWSDSPGDETKASSPDERFFRTGHKSFEATNFITASVWLEIANRGEKYRRAGFKIINKGGTVMRSWSGQRQNGDDFFTLQTFGDSEVCTFAEALEWIGQTLRRFQSVAEEKAMGASLPPPKREDNDGQSTD</sequence>
<name>A0A6M3XPP2_9ZZZZ</name>
<dbReference type="EMBL" id="MT144808">
    <property type="protein sequence ID" value="QJH99779.1"/>
    <property type="molecule type" value="Genomic_DNA"/>
</dbReference>
<dbReference type="AlphaFoldDB" id="A0A6M3XPP2"/>
<evidence type="ECO:0000313" key="2">
    <source>
        <dbReference type="EMBL" id="QJA92797.1"/>
    </source>
</evidence>
<evidence type="ECO:0000313" key="3">
    <source>
        <dbReference type="EMBL" id="QJH99779.1"/>
    </source>
</evidence>
<feature type="region of interest" description="Disordered" evidence="1">
    <location>
        <begin position="117"/>
        <end position="139"/>
    </location>
</feature>
<evidence type="ECO:0000256" key="1">
    <source>
        <dbReference type="SAM" id="MobiDB-lite"/>
    </source>
</evidence>
<reference evidence="3" key="1">
    <citation type="submission" date="2020-03" db="EMBL/GenBank/DDBJ databases">
        <title>The deep terrestrial virosphere.</title>
        <authorList>
            <person name="Holmfeldt K."/>
            <person name="Nilsson E."/>
            <person name="Simone D."/>
            <person name="Lopez-Fernandez M."/>
            <person name="Wu X."/>
            <person name="de Brujin I."/>
            <person name="Lundin D."/>
            <person name="Andersson A."/>
            <person name="Bertilsson S."/>
            <person name="Dopson M."/>
        </authorList>
    </citation>
    <scope>NUCLEOTIDE SEQUENCE</scope>
    <source>
        <strain evidence="2">MM415B04466</strain>
        <strain evidence="3">TM448B01671</strain>
    </source>
</reference>
<protein>
    <submittedName>
        <fullName evidence="3">Uncharacterized protein</fullName>
    </submittedName>
</protein>
<feature type="region of interest" description="Disordered" evidence="1">
    <location>
        <begin position="1"/>
        <end position="24"/>
    </location>
</feature>
<accession>A0A6M3XPP2</accession>
<dbReference type="EMBL" id="MT143097">
    <property type="protein sequence ID" value="QJA92797.1"/>
    <property type="molecule type" value="Genomic_DNA"/>
</dbReference>
<organism evidence="3">
    <name type="scientific">viral metagenome</name>
    <dbReference type="NCBI Taxonomy" id="1070528"/>
    <lineage>
        <taxon>unclassified sequences</taxon>
        <taxon>metagenomes</taxon>
        <taxon>organismal metagenomes</taxon>
    </lineage>
</organism>
<gene>
    <name evidence="2" type="ORF">MM415B04466_0005</name>
    <name evidence="3" type="ORF">TM448B01671_0004</name>
</gene>